<dbReference type="EMBL" id="CP009416">
    <property type="protein sequence ID" value="AJD89572.1"/>
    <property type="molecule type" value="Genomic_DNA"/>
</dbReference>
<organism evidence="3 4">
    <name type="scientific">Jeotgalibacillus malaysiensis</name>
    <dbReference type="NCBI Taxonomy" id="1508404"/>
    <lineage>
        <taxon>Bacteria</taxon>
        <taxon>Bacillati</taxon>
        <taxon>Bacillota</taxon>
        <taxon>Bacilli</taxon>
        <taxon>Bacillales</taxon>
        <taxon>Caryophanaceae</taxon>
        <taxon>Jeotgalibacillus</taxon>
    </lineage>
</organism>
<feature type="domain" description="Elongation factor G-binding protein N-terminal" evidence="1">
    <location>
        <begin position="11"/>
        <end position="94"/>
    </location>
</feature>
<dbReference type="Proteomes" id="UP000031449">
    <property type="component" value="Chromosome"/>
</dbReference>
<dbReference type="InterPro" id="IPR010841">
    <property type="entry name" value="EF-G-binding_N"/>
</dbReference>
<dbReference type="HOGENOM" id="CLU_088205_0_0_9"/>
<evidence type="ECO:0000313" key="4">
    <source>
        <dbReference type="Proteomes" id="UP000031449"/>
    </source>
</evidence>
<accession>A0A0B5ALI4</accession>
<keyword evidence="4" id="KW-1185">Reference proteome</keyword>
<gene>
    <name evidence="3" type="ORF">JMA_02550</name>
</gene>
<evidence type="ECO:0000313" key="3">
    <source>
        <dbReference type="EMBL" id="AJD89572.1"/>
    </source>
</evidence>
<dbReference type="InterPro" id="IPR038344">
    <property type="entry name" value="EF-G_N_sf"/>
</dbReference>
<dbReference type="STRING" id="1508404.JMA_02550"/>
<evidence type="ECO:0000259" key="1">
    <source>
        <dbReference type="Pfam" id="PF07299"/>
    </source>
</evidence>
<sequence length="219" mass="25700">MDTAKKTEQTFIRNDQYNFIARQVYFIIHTQNTVNHQDTRNGVKLHAIAKVREMIPEMTEEQETLLNRMTELESESEARKFLDELKHDYVIPFQKLSKKKVEKLFPKAKKLQVPDLDTLDFQRLSYLGWFDTRAHKQYLIVEYQGKLKGISGHFANSNNKGICSICNHLGEVALFMTKVKSGKETYTSRGNYICKDSQMCNENITDIRKLEVFLDYLFQ</sequence>
<dbReference type="CDD" id="cd16342">
    <property type="entry name" value="FusC_FusB"/>
    <property type="match status" value="1"/>
</dbReference>
<dbReference type="InterPro" id="IPR032330">
    <property type="entry name" value="EF-G-binding_C"/>
</dbReference>
<dbReference type="BioCyc" id="JESP1508404:G14D9-9472-MONOMER"/>
<feature type="domain" description="Elongation factor G-binding protein C-terminal treble-clef zinc-finger" evidence="2">
    <location>
        <begin position="107"/>
        <end position="209"/>
    </location>
</feature>
<reference evidence="3 4" key="1">
    <citation type="submission" date="2014-08" db="EMBL/GenBank/DDBJ databases">
        <title>Complete genome of a marine bacteria Jeotgalibacillus malaysiensis.</title>
        <authorList>
            <person name="Yaakop A.S."/>
            <person name="Chan K.-G."/>
            <person name="Goh K.M."/>
        </authorList>
    </citation>
    <scope>NUCLEOTIDE SEQUENCE [LARGE SCALE GENOMIC DNA]</scope>
    <source>
        <strain evidence="3 4">D5</strain>
    </source>
</reference>
<dbReference type="Pfam" id="PF16571">
    <property type="entry name" value="FBP_C"/>
    <property type="match status" value="1"/>
</dbReference>
<dbReference type="AlphaFoldDB" id="A0A0B5ALI4"/>
<dbReference type="Pfam" id="PF07299">
    <property type="entry name" value="EF-G-binding_N"/>
    <property type="match status" value="1"/>
</dbReference>
<dbReference type="KEGG" id="jeo:JMA_02550"/>
<dbReference type="Gene3D" id="1.20.1280.250">
    <property type="match status" value="1"/>
</dbReference>
<evidence type="ECO:0008006" key="5">
    <source>
        <dbReference type="Google" id="ProtNLM"/>
    </source>
</evidence>
<evidence type="ECO:0000259" key="2">
    <source>
        <dbReference type="Pfam" id="PF16571"/>
    </source>
</evidence>
<dbReference type="OrthoDB" id="1891078at2"/>
<protein>
    <recommendedName>
        <fullName evidence="5">Fibronectin-binding protein</fullName>
    </recommendedName>
</protein>
<name>A0A0B5ALI4_9BACL</name>
<proteinExistence type="predicted"/>